<name>A0A812YAN4_9DINO</name>
<keyword evidence="3" id="KW-1185">Reference proteome</keyword>
<feature type="region of interest" description="Disordered" evidence="1">
    <location>
        <begin position="180"/>
        <end position="248"/>
    </location>
</feature>
<sequence length="248" mass="27319">MQSYSEKATRETGSFEWRKRLTACQIDTLNFVYDAAKAKGLDVDSLVADISKSAHRAPHRSDGRVPTMTTNSRLWNYRSHRSLGGLCMLATHAFPVDEMEAHGKAQSQKKQKNPKKSTGMTDERCAQCASMVEQMNNDIWAHAMMPPTDEGEEPPPAEAHEHDIQDPELRSMVTTVVLGGPGGTRVVEGSGRSFTLPDDDDDGDGPVFMTFGEDMDLRFGGGPESDDEDGFVIQFQPSVSRADHTRGQ</sequence>
<gene>
    <name evidence="2" type="primary">Hmox2</name>
    <name evidence="2" type="ORF">SNEC2469_LOCUS22379</name>
</gene>
<dbReference type="OrthoDB" id="414562at2759"/>
<comment type="caution">
    <text evidence="2">The sequence shown here is derived from an EMBL/GenBank/DDBJ whole genome shotgun (WGS) entry which is preliminary data.</text>
</comment>
<accession>A0A812YAN4</accession>
<organism evidence="2 3">
    <name type="scientific">Symbiodinium necroappetens</name>
    <dbReference type="NCBI Taxonomy" id="1628268"/>
    <lineage>
        <taxon>Eukaryota</taxon>
        <taxon>Sar</taxon>
        <taxon>Alveolata</taxon>
        <taxon>Dinophyceae</taxon>
        <taxon>Suessiales</taxon>
        <taxon>Symbiodiniaceae</taxon>
        <taxon>Symbiodinium</taxon>
    </lineage>
</organism>
<dbReference type="EMBL" id="CAJNJA010040564">
    <property type="protein sequence ID" value="CAE7767091.1"/>
    <property type="molecule type" value="Genomic_DNA"/>
</dbReference>
<feature type="region of interest" description="Disordered" evidence="1">
    <location>
        <begin position="100"/>
        <end position="122"/>
    </location>
</feature>
<evidence type="ECO:0000313" key="2">
    <source>
        <dbReference type="EMBL" id="CAE7767091.1"/>
    </source>
</evidence>
<protein>
    <submittedName>
        <fullName evidence="2">Hmox2 protein</fullName>
    </submittedName>
</protein>
<evidence type="ECO:0000256" key="1">
    <source>
        <dbReference type="SAM" id="MobiDB-lite"/>
    </source>
</evidence>
<reference evidence="2" key="1">
    <citation type="submission" date="2021-02" db="EMBL/GenBank/DDBJ databases">
        <authorList>
            <person name="Dougan E. K."/>
            <person name="Rhodes N."/>
            <person name="Thang M."/>
            <person name="Chan C."/>
        </authorList>
    </citation>
    <scope>NUCLEOTIDE SEQUENCE</scope>
</reference>
<proteinExistence type="predicted"/>
<dbReference type="Proteomes" id="UP000601435">
    <property type="component" value="Unassembled WGS sequence"/>
</dbReference>
<dbReference type="AlphaFoldDB" id="A0A812YAN4"/>
<evidence type="ECO:0000313" key="3">
    <source>
        <dbReference type="Proteomes" id="UP000601435"/>
    </source>
</evidence>